<dbReference type="InterPro" id="IPR011050">
    <property type="entry name" value="Pectin_lyase_fold/virulence"/>
</dbReference>
<sequence length="385" mass="43415">MEDLVLKKCITACTLTICILLVVLKIGINFENPNHISSNGKVRYPQTINANKYIYTRGETTQRPTGVPKGYIYLDTTLKKLIYWNGEKWVDGNFINIRDFGAKGDGITDDTAIIQKALNIARDHGGIKLYFPKGIYNITTLRLFKNTNIYLDSNAVIRRIGKSTKMFVNGEIGNFNYSSGYSGDGNIHFSGGTIDLNTLKAPIPSELSTSAFEIAHAENITFKNLKVINGQNGHYFQISSSKNVIFDNCWFGNVQYTNNATKNYELIQIEEATIHSFPTFGTYDGTISKDIVIQNCYFENIIRAIGTHGYPRDKDGITPLRYCENIRITNNVFKNAISNFGHFEGFKKVFFENNILENSGESPIYFSQSKNYSIKNNKFINTKGS</sequence>
<feature type="domain" description="Rhamnogalacturonase A/B/Epimerase-like pectate lyase" evidence="1">
    <location>
        <begin position="94"/>
        <end position="300"/>
    </location>
</feature>
<proteinExistence type="predicted"/>
<gene>
    <name evidence="2" type="ORF">E2K98_08900</name>
</gene>
<name>A0A4R5VT84_9BACI</name>
<dbReference type="InterPro" id="IPR051801">
    <property type="entry name" value="GH28_Enzymes"/>
</dbReference>
<evidence type="ECO:0000313" key="3">
    <source>
        <dbReference type="Proteomes" id="UP000295132"/>
    </source>
</evidence>
<dbReference type="SUPFAM" id="SSF51126">
    <property type="entry name" value="Pectin lyase-like"/>
    <property type="match status" value="1"/>
</dbReference>
<dbReference type="PANTHER" id="PTHR31339">
    <property type="entry name" value="PECTIN LYASE-RELATED"/>
    <property type="match status" value="1"/>
</dbReference>
<organism evidence="2 3">
    <name type="scientific">Bacillus salipaludis</name>
    <dbReference type="NCBI Taxonomy" id="2547811"/>
    <lineage>
        <taxon>Bacteria</taxon>
        <taxon>Bacillati</taxon>
        <taxon>Bacillota</taxon>
        <taxon>Bacilli</taxon>
        <taxon>Bacillales</taxon>
        <taxon>Bacillaceae</taxon>
        <taxon>Bacillus</taxon>
    </lineage>
</organism>
<dbReference type="AlphaFoldDB" id="A0A4R5VT84"/>
<accession>A0A4R5VT84</accession>
<dbReference type="InterPro" id="IPR024535">
    <property type="entry name" value="RHGA/B-epi-like_pectate_lyase"/>
</dbReference>
<protein>
    <recommendedName>
        <fullName evidence="1">Rhamnogalacturonase A/B/Epimerase-like pectate lyase domain-containing protein</fullName>
    </recommendedName>
</protein>
<dbReference type="Gene3D" id="2.160.20.10">
    <property type="entry name" value="Single-stranded right-handed beta-helix, Pectin lyase-like"/>
    <property type="match status" value="1"/>
</dbReference>
<dbReference type="EMBL" id="SMYO01000004">
    <property type="protein sequence ID" value="TDK62172.1"/>
    <property type="molecule type" value="Genomic_DNA"/>
</dbReference>
<dbReference type="InterPro" id="IPR012334">
    <property type="entry name" value="Pectin_lyas_fold"/>
</dbReference>
<dbReference type="Pfam" id="PF12708">
    <property type="entry name" value="Pect-lyase_RHGA_epim"/>
    <property type="match status" value="1"/>
</dbReference>
<evidence type="ECO:0000313" key="2">
    <source>
        <dbReference type="EMBL" id="TDK62172.1"/>
    </source>
</evidence>
<dbReference type="Proteomes" id="UP000295132">
    <property type="component" value="Unassembled WGS sequence"/>
</dbReference>
<comment type="caution">
    <text evidence="2">The sequence shown here is derived from an EMBL/GenBank/DDBJ whole genome shotgun (WGS) entry which is preliminary data.</text>
</comment>
<reference evidence="2 3" key="1">
    <citation type="submission" date="2019-03" db="EMBL/GenBank/DDBJ databases">
        <title>Bacillus niacini sp. nov. a Nicotinate-Metabolizing Mesophile Isolated from Soil.</title>
        <authorList>
            <person name="Zhang G."/>
        </authorList>
    </citation>
    <scope>NUCLEOTIDE SEQUENCE [LARGE SCALE GENOMIC DNA]</scope>
    <source>
        <strain evidence="2 3">WN066</strain>
    </source>
</reference>
<evidence type="ECO:0000259" key="1">
    <source>
        <dbReference type="Pfam" id="PF12708"/>
    </source>
</evidence>